<evidence type="ECO:0000256" key="1">
    <source>
        <dbReference type="SAM" id="MobiDB-lite"/>
    </source>
</evidence>
<name>A0AAJ0BH27_9PEZI</name>
<evidence type="ECO:0000313" key="2">
    <source>
        <dbReference type="EMBL" id="KAK1758139.1"/>
    </source>
</evidence>
<comment type="caution">
    <text evidence="2">The sequence shown here is derived from an EMBL/GenBank/DDBJ whole genome shotgun (WGS) entry which is preliminary data.</text>
</comment>
<sequence length="245" mass="26812">MFLGLRLTRVTANLVHSWEYSAIRWPMPSNSRRNAPSTLAINSTTNSLSPLPSRLPSETLGGVEEHPPIRMTPPLRWTESVWEIPAIGLPRPDAKSTVFTCRCHLSTVPTLRLTLLVGRWMKFASVENHGNIARCNRPEPCHAQRFSWHTAVLNRQSQMLHGMACRRSAAILSPLLLKKVRGRGSIAGACDPSSRSGCLPHSDQRQRLAAALGGDNGEGRVSLVADSFLKQFANGSDGRPVPGKG</sequence>
<organism evidence="2 3">
    <name type="scientific">Echria macrotheca</name>
    <dbReference type="NCBI Taxonomy" id="438768"/>
    <lineage>
        <taxon>Eukaryota</taxon>
        <taxon>Fungi</taxon>
        <taxon>Dikarya</taxon>
        <taxon>Ascomycota</taxon>
        <taxon>Pezizomycotina</taxon>
        <taxon>Sordariomycetes</taxon>
        <taxon>Sordariomycetidae</taxon>
        <taxon>Sordariales</taxon>
        <taxon>Schizotheciaceae</taxon>
        <taxon>Echria</taxon>
    </lineage>
</organism>
<proteinExistence type="predicted"/>
<reference evidence="2" key="1">
    <citation type="submission" date="2023-06" db="EMBL/GenBank/DDBJ databases">
        <title>Genome-scale phylogeny and comparative genomics of the fungal order Sordariales.</title>
        <authorList>
            <consortium name="Lawrence Berkeley National Laboratory"/>
            <person name="Hensen N."/>
            <person name="Bonometti L."/>
            <person name="Westerberg I."/>
            <person name="Brannstrom I.O."/>
            <person name="Guillou S."/>
            <person name="Cros-Aarteil S."/>
            <person name="Calhoun S."/>
            <person name="Haridas S."/>
            <person name="Kuo A."/>
            <person name="Mondo S."/>
            <person name="Pangilinan J."/>
            <person name="Riley R."/>
            <person name="Labutti K."/>
            <person name="Andreopoulos B."/>
            <person name="Lipzen A."/>
            <person name="Chen C."/>
            <person name="Yanf M."/>
            <person name="Daum C."/>
            <person name="Ng V."/>
            <person name="Clum A."/>
            <person name="Steindorff A."/>
            <person name="Ohm R."/>
            <person name="Martin F."/>
            <person name="Silar P."/>
            <person name="Natvig D."/>
            <person name="Lalanne C."/>
            <person name="Gautier V."/>
            <person name="Ament-Velasquez S.L."/>
            <person name="Kruys A."/>
            <person name="Hutchinson M.I."/>
            <person name="Powell A.J."/>
            <person name="Barry K."/>
            <person name="Miller A.N."/>
            <person name="Grigoriev I.V."/>
            <person name="Debuchy R."/>
            <person name="Gladieux P."/>
            <person name="Thoren M.H."/>
            <person name="Johannesson H."/>
        </authorList>
    </citation>
    <scope>NUCLEOTIDE SEQUENCE</scope>
    <source>
        <strain evidence="2">PSN4</strain>
    </source>
</reference>
<dbReference type="Proteomes" id="UP001239445">
    <property type="component" value="Unassembled WGS sequence"/>
</dbReference>
<dbReference type="EMBL" id="MU839829">
    <property type="protein sequence ID" value="KAK1758139.1"/>
    <property type="molecule type" value="Genomic_DNA"/>
</dbReference>
<dbReference type="AlphaFoldDB" id="A0AAJ0BH27"/>
<feature type="region of interest" description="Disordered" evidence="1">
    <location>
        <begin position="34"/>
        <end position="68"/>
    </location>
</feature>
<keyword evidence="3" id="KW-1185">Reference proteome</keyword>
<protein>
    <submittedName>
        <fullName evidence="2">Uncharacterized protein</fullName>
    </submittedName>
</protein>
<accession>A0AAJ0BH27</accession>
<feature type="compositionally biased region" description="Low complexity" evidence="1">
    <location>
        <begin position="43"/>
        <end position="60"/>
    </location>
</feature>
<gene>
    <name evidence="2" type="ORF">QBC47DRAFT_373786</name>
</gene>
<evidence type="ECO:0000313" key="3">
    <source>
        <dbReference type="Proteomes" id="UP001239445"/>
    </source>
</evidence>